<proteinExistence type="inferred from homology"/>
<evidence type="ECO:0000313" key="7">
    <source>
        <dbReference type="Proteomes" id="UP000763641"/>
    </source>
</evidence>
<keyword evidence="4" id="KW-0788">Thiol protease</keyword>
<evidence type="ECO:0000256" key="2">
    <source>
        <dbReference type="ARBA" id="ARBA00022670"/>
    </source>
</evidence>
<keyword evidence="7" id="KW-1185">Reference proteome</keyword>
<organism evidence="6 7">
    <name type="scientific">Sphingomonas longa</name>
    <dbReference type="NCBI Taxonomy" id="2778730"/>
    <lineage>
        <taxon>Bacteria</taxon>
        <taxon>Pseudomonadati</taxon>
        <taxon>Pseudomonadota</taxon>
        <taxon>Alphaproteobacteria</taxon>
        <taxon>Sphingomonadales</taxon>
        <taxon>Sphingomonadaceae</taxon>
        <taxon>Sphingomonas</taxon>
    </lineage>
</organism>
<dbReference type="InterPro" id="IPR038765">
    <property type="entry name" value="Papain-like_cys_pep_sf"/>
</dbReference>
<evidence type="ECO:0000313" key="6">
    <source>
        <dbReference type="EMBL" id="MBM6576769.1"/>
    </source>
</evidence>
<dbReference type="EMBL" id="JAFEMC010000003">
    <property type="protein sequence ID" value="MBM6576769.1"/>
    <property type="molecule type" value="Genomic_DNA"/>
</dbReference>
<keyword evidence="2" id="KW-0645">Protease</keyword>
<dbReference type="Proteomes" id="UP000763641">
    <property type="component" value="Unassembled WGS sequence"/>
</dbReference>
<reference evidence="6 7" key="1">
    <citation type="submission" date="2020-12" db="EMBL/GenBank/DDBJ databases">
        <title>Sphingomonas sp.</title>
        <authorList>
            <person name="Kim M.K."/>
        </authorList>
    </citation>
    <scope>NUCLEOTIDE SEQUENCE [LARGE SCALE GENOMIC DNA]</scope>
    <source>
        <strain evidence="6 7">BT552</strain>
    </source>
</reference>
<gene>
    <name evidence="6" type="ORF">ILT43_10315</name>
</gene>
<accession>A0ABS2D752</accession>
<evidence type="ECO:0000256" key="4">
    <source>
        <dbReference type="ARBA" id="ARBA00022807"/>
    </source>
</evidence>
<dbReference type="InterPro" id="IPR000064">
    <property type="entry name" value="NLP_P60_dom"/>
</dbReference>
<dbReference type="Gene3D" id="3.90.1720.10">
    <property type="entry name" value="endopeptidase domain like (from Nostoc punctiforme)"/>
    <property type="match status" value="1"/>
</dbReference>
<comment type="caution">
    <text evidence="6">The sequence shown here is derived from an EMBL/GenBank/DDBJ whole genome shotgun (WGS) entry which is preliminary data.</text>
</comment>
<keyword evidence="3" id="KW-0378">Hydrolase</keyword>
<evidence type="ECO:0000256" key="3">
    <source>
        <dbReference type="ARBA" id="ARBA00022801"/>
    </source>
</evidence>
<protein>
    <submittedName>
        <fullName evidence="6">C40 family peptidase</fullName>
    </submittedName>
</protein>
<comment type="similarity">
    <text evidence="1">Belongs to the peptidase C40 family.</text>
</comment>
<feature type="domain" description="NlpC/P60" evidence="5">
    <location>
        <begin position="1"/>
        <end position="121"/>
    </location>
</feature>
<evidence type="ECO:0000259" key="5">
    <source>
        <dbReference type="PROSITE" id="PS51935"/>
    </source>
</evidence>
<evidence type="ECO:0000256" key="1">
    <source>
        <dbReference type="ARBA" id="ARBA00007074"/>
    </source>
</evidence>
<name>A0ABS2D752_9SPHN</name>
<dbReference type="SUPFAM" id="SSF54001">
    <property type="entry name" value="Cysteine proteinases"/>
    <property type="match status" value="1"/>
</dbReference>
<dbReference type="PROSITE" id="PS51935">
    <property type="entry name" value="NLPC_P60"/>
    <property type="match status" value="1"/>
</dbReference>
<sequence>MSRVVDAARSMVGVRFRLHGRDPATGLDCVGLVALATGCAAPTGYPLRGGEPGRIAAMLDAVMGRGTLAPGAVLLTRTGPGQLHLGVWTGSGLIHADVGLRRVVERPGAVAWPVLGIWRGE</sequence>